<dbReference type="PANTHER" id="PTHR22749">
    <property type="entry name" value="RIBOFLAVIN KINASE/FMN ADENYLYLTRANSFERASE"/>
    <property type="match status" value="1"/>
</dbReference>
<comment type="similarity">
    <text evidence="14">Belongs to the ribF family.</text>
</comment>
<evidence type="ECO:0000256" key="8">
    <source>
        <dbReference type="ARBA" id="ARBA00022777"/>
    </source>
</evidence>
<dbReference type="SMART" id="SM00904">
    <property type="entry name" value="Flavokinase"/>
    <property type="match status" value="1"/>
</dbReference>
<dbReference type="EC" id="2.7.7.2" evidence="14"/>
<keyword evidence="11" id="KW-0511">Multifunctional enzyme</keyword>
<dbReference type="FunFam" id="3.40.50.620:FF:000021">
    <property type="entry name" value="Riboflavin biosynthesis protein"/>
    <property type="match status" value="1"/>
</dbReference>
<dbReference type="Pfam" id="PF01687">
    <property type="entry name" value="Flavokinase"/>
    <property type="match status" value="1"/>
</dbReference>
<comment type="catalytic activity">
    <reaction evidence="12 14">
        <text>riboflavin + ATP = FMN + ADP + H(+)</text>
        <dbReference type="Rhea" id="RHEA:14357"/>
        <dbReference type="ChEBI" id="CHEBI:15378"/>
        <dbReference type="ChEBI" id="CHEBI:30616"/>
        <dbReference type="ChEBI" id="CHEBI:57986"/>
        <dbReference type="ChEBI" id="CHEBI:58210"/>
        <dbReference type="ChEBI" id="CHEBI:456216"/>
        <dbReference type="EC" id="2.7.1.26"/>
    </reaction>
</comment>
<evidence type="ECO:0000256" key="6">
    <source>
        <dbReference type="ARBA" id="ARBA00022695"/>
    </source>
</evidence>
<dbReference type="SUPFAM" id="SSF82114">
    <property type="entry name" value="Riboflavin kinase-like"/>
    <property type="match status" value="1"/>
</dbReference>
<protein>
    <recommendedName>
        <fullName evidence="14">Riboflavin biosynthesis protein</fullName>
    </recommendedName>
    <domain>
        <recommendedName>
            <fullName evidence="14">Riboflavin kinase</fullName>
            <ecNumber evidence="14">2.7.1.26</ecNumber>
        </recommendedName>
        <alternativeName>
            <fullName evidence="14">Flavokinase</fullName>
        </alternativeName>
    </domain>
    <domain>
        <recommendedName>
            <fullName evidence="14">FMN adenylyltransferase</fullName>
            <ecNumber evidence="14">2.7.7.2</ecNumber>
        </recommendedName>
        <alternativeName>
            <fullName evidence="14">FAD pyrophosphorylase</fullName>
        </alternativeName>
        <alternativeName>
            <fullName evidence="14">FAD synthase</fullName>
        </alternativeName>
    </domain>
</protein>
<sequence length="310" mass="34308">MKIIKTFENKEKNPTAVALGFFDGVHLGHQKVISQAVNCKKQGLVPTVFTFLDMPSAKIKERSPGLLTTNSDKAVIMEKLGVKVLYAVDFNSVRDMSASDFVEKILFEKLNAKKIFFGENYRFGKNAEGNKDFLFENCPKYGIEPVVVSAENYGGQPVSSTRIRECIRNGDVLTASKMLGRYFGVSQTIVAGNKIGRTMGTPTINQQVPPGGVLPKFGVYASAVTVKGKTYCGVTNVGVKPTVGSKIPLYETWIINFSGDIYGEMAETLLLDFIRPEKKFENLDRLKAEIFQNGIQAQKIFKSVFNSKKK</sequence>
<dbReference type="Proteomes" id="UP000824118">
    <property type="component" value="Unassembled WGS sequence"/>
</dbReference>
<dbReference type="Gene3D" id="3.40.50.620">
    <property type="entry name" value="HUPs"/>
    <property type="match status" value="1"/>
</dbReference>
<dbReference type="PIRSF" id="PIRSF004491">
    <property type="entry name" value="FAD_Synth"/>
    <property type="match status" value="1"/>
</dbReference>
<reference evidence="16" key="2">
    <citation type="journal article" date="2021" name="PeerJ">
        <title>Extensive microbial diversity within the chicken gut microbiome revealed by metagenomics and culture.</title>
        <authorList>
            <person name="Gilroy R."/>
            <person name="Ravi A."/>
            <person name="Getino M."/>
            <person name="Pursley I."/>
            <person name="Horton D.L."/>
            <person name="Alikhan N.F."/>
            <person name="Baker D."/>
            <person name="Gharbi K."/>
            <person name="Hall N."/>
            <person name="Watson M."/>
            <person name="Adriaenssens E.M."/>
            <person name="Foster-Nyarko E."/>
            <person name="Jarju S."/>
            <person name="Secka A."/>
            <person name="Antonio M."/>
            <person name="Oren A."/>
            <person name="Chaudhuri R.R."/>
            <person name="La Ragione R."/>
            <person name="Hildebrand F."/>
            <person name="Pallen M.J."/>
        </authorList>
    </citation>
    <scope>NUCLEOTIDE SEQUENCE</scope>
    <source>
        <strain evidence="16">ChiGjej1B1-1684</strain>
    </source>
</reference>
<keyword evidence="9 14" id="KW-0274">FAD</keyword>
<dbReference type="InterPro" id="IPR023465">
    <property type="entry name" value="Riboflavin_kinase_dom_sf"/>
</dbReference>
<evidence type="ECO:0000256" key="3">
    <source>
        <dbReference type="ARBA" id="ARBA00022630"/>
    </source>
</evidence>
<keyword evidence="4 14" id="KW-0288">FMN</keyword>
<dbReference type="PANTHER" id="PTHR22749:SF6">
    <property type="entry name" value="RIBOFLAVIN KINASE"/>
    <property type="match status" value="1"/>
</dbReference>
<dbReference type="NCBIfam" id="TIGR00083">
    <property type="entry name" value="ribF"/>
    <property type="match status" value="1"/>
</dbReference>
<dbReference type="InterPro" id="IPR023468">
    <property type="entry name" value="Riboflavin_kinase"/>
</dbReference>
<comment type="catalytic activity">
    <reaction evidence="13 14">
        <text>FMN + ATP + H(+) = FAD + diphosphate</text>
        <dbReference type="Rhea" id="RHEA:17237"/>
        <dbReference type="ChEBI" id="CHEBI:15378"/>
        <dbReference type="ChEBI" id="CHEBI:30616"/>
        <dbReference type="ChEBI" id="CHEBI:33019"/>
        <dbReference type="ChEBI" id="CHEBI:57692"/>
        <dbReference type="ChEBI" id="CHEBI:58210"/>
        <dbReference type="EC" id="2.7.7.2"/>
    </reaction>
</comment>
<keyword evidence="5 14" id="KW-0808">Transferase</keyword>
<evidence type="ECO:0000256" key="13">
    <source>
        <dbReference type="ARBA" id="ARBA00049494"/>
    </source>
</evidence>
<evidence type="ECO:0000256" key="2">
    <source>
        <dbReference type="ARBA" id="ARBA00005201"/>
    </source>
</evidence>
<proteinExistence type="inferred from homology"/>
<evidence type="ECO:0000256" key="7">
    <source>
        <dbReference type="ARBA" id="ARBA00022741"/>
    </source>
</evidence>
<comment type="caution">
    <text evidence="16">The sequence shown here is derived from an EMBL/GenBank/DDBJ whole genome shotgun (WGS) entry which is preliminary data.</text>
</comment>
<dbReference type="InterPro" id="IPR015865">
    <property type="entry name" value="Riboflavin_kinase_bac/euk"/>
</dbReference>
<dbReference type="InterPro" id="IPR015864">
    <property type="entry name" value="FAD_synthase"/>
</dbReference>
<comment type="pathway">
    <text evidence="2 14">Cofactor biosynthesis; FMN biosynthesis; FMN from riboflavin (ATP route): step 1/1.</text>
</comment>
<keyword evidence="10 14" id="KW-0067">ATP-binding</keyword>
<evidence type="ECO:0000259" key="15">
    <source>
        <dbReference type="SMART" id="SM00904"/>
    </source>
</evidence>
<keyword evidence="6 14" id="KW-0548">Nucleotidyltransferase</keyword>
<dbReference type="InterPro" id="IPR014729">
    <property type="entry name" value="Rossmann-like_a/b/a_fold"/>
</dbReference>
<name>A0A9D1S8L4_9FIRM</name>
<dbReference type="NCBIfam" id="NF004162">
    <property type="entry name" value="PRK05627.1-5"/>
    <property type="match status" value="1"/>
</dbReference>
<dbReference type="InterPro" id="IPR002606">
    <property type="entry name" value="Riboflavin_kinase_bac"/>
</dbReference>
<feature type="domain" description="Riboflavin kinase" evidence="15">
    <location>
        <begin position="178"/>
        <end position="302"/>
    </location>
</feature>
<reference evidence="16" key="1">
    <citation type="submission" date="2020-10" db="EMBL/GenBank/DDBJ databases">
        <authorList>
            <person name="Gilroy R."/>
        </authorList>
    </citation>
    <scope>NUCLEOTIDE SEQUENCE</scope>
    <source>
        <strain evidence="16">ChiGjej1B1-1684</strain>
    </source>
</reference>
<evidence type="ECO:0000256" key="4">
    <source>
        <dbReference type="ARBA" id="ARBA00022643"/>
    </source>
</evidence>
<dbReference type="GO" id="GO:0006747">
    <property type="term" value="P:FAD biosynthetic process"/>
    <property type="evidence" value="ECO:0007669"/>
    <property type="project" value="UniProtKB-UniRule"/>
</dbReference>
<evidence type="ECO:0000256" key="1">
    <source>
        <dbReference type="ARBA" id="ARBA00004726"/>
    </source>
</evidence>
<dbReference type="EMBL" id="DVNG01000083">
    <property type="protein sequence ID" value="HIU50453.1"/>
    <property type="molecule type" value="Genomic_DNA"/>
</dbReference>
<dbReference type="GO" id="GO:0009231">
    <property type="term" value="P:riboflavin biosynthetic process"/>
    <property type="evidence" value="ECO:0007669"/>
    <property type="project" value="InterPro"/>
</dbReference>
<gene>
    <name evidence="16" type="ORF">IAD22_05520</name>
</gene>
<evidence type="ECO:0000313" key="16">
    <source>
        <dbReference type="EMBL" id="HIU50453.1"/>
    </source>
</evidence>
<dbReference type="SUPFAM" id="SSF52374">
    <property type="entry name" value="Nucleotidylyl transferase"/>
    <property type="match status" value="1"/>
</dbReference>
<evidence type="ECO:0000256" key="9">
    <source>
        <dbReference type="ARBA" id="ARBA00022827"/>
    </source>
</evidence>
<keyword evidence="7 14" id="KW-0547">Nucleotide-binding</keyword>
<comment type="pathway">
    <text evidence="1 14">Cofactor biosynthesis; FAD biosynthesis; FAD from FMN: step 1/1.</text>
</comment>
<evidence type="ECO:0000313" key="17">
    <source>
        <dbReference type="Proteomes" id="UP000824118"/>
    </source>
</evidence>
<dbReference type="Gene3D" id="2.40.30.30">
    <property type="entry name" value="Riboflavin kinase-like"/>
    <property type="match status" value="1"/>
</dbReference>
<dbReference type="Pfam" id="PF06574">
    <property type="entry name" value="FAD_syn"/>
    <property type="match status" value="1"/>
</dbReference>
<keyword evidence="3 14" id="KW-0285">Flavoprotein</keyword>
<dbReference type="GO" id="GO:0005524">
    <property type="term" value="F:ATP binding"/>
    <property type="evidence" value="ECO:0007669"/>
    <property type="project" value="UniProtKB-UniRule"/>
</dbReference>
<evidence type="ECO:0000256" key="5">
    <source>
        <dbReference type="ARBA" id="ARBA00022679"/>
    </source>
</evidence>
<dbReference type="GO" id="GO:0008531">
    <property type="term" value="F:riboflavin kinase activity"/>
    <property type="evidence" value="ECO:0007669"/>
    <property type="project" value="UniProtKB-UniRule"/>
</dbReference>
<evidence type="ECO:0000256" key="11">
    <source>
        <dbReference type="ARBA" id="ARBA00023268"/>
    </source>
</evidence>
<keyword evidence="8 14" id="KW-0418">Kinase</keyword>
<dbReference type="AlphaFoldDB" id="A0A9D1S8L4"/>
<accession>A0A9D1S8L4</accession>
<dbReference type="GO" id="GO:0003919">
    <property type="term" value="F:FMN adenylyltransferase activity"/>
    <property type="evidence" value="ECO:0007669"/>
    <property type="project" value="UniProtKB-UniRule"/>
</dbReference>
<evidence type="ECO:0000256" key="14">
    <source>
        <dbReference type="PIRNR" id="PIRNR004491"/>
    </source>
</evidence>
<evidence type="ECO:0000256" key="12">
    <source>
        <dbReference type="ARBA" id="ARBA00047880"/>
    </source>
</evidence>
<organism evidence="16 17">
    <name type="scientific">Candidatus Limousia pullorum</name>
    <dbReference type="NCBI Taxonomy" id="2840860"/>
    <lineage>
        <taxon>Bacteria</taxon>
        <taxon>Bacillati</taxon>
        <taxon>Bacillota</taxon>
        <taxon>Clostridia</taxon>
        <taxon>Eubacteriales</taxon>
        <taxon>Oscillospiraceae</taxon>
        <taxon>Oscillospiraceae incertae sedis</taxon>
        <taxon>Candidatus Limousia</taxon>
    </lineage>
</organism>
<dbReference type="EC" id="2.7.1.26" evidence="14"/>
<evidence type="ECO:0000256" key="10">
    <source>
        <dbReference type="ARBA" id="ARBA00022840"/>
    </source>
</evidence>
<dbReference type="CDD" id="cd02064">
    <property type="entry name" value="FAD_synthetase_N"/>
    <property type="match status" value="1"/>
</dbReference>
<dbReference type="GO" id="GO:0009398">
    <property type="term" value="P:FMN biosynthetic process"/>
    <property type="evidence" value="ECO:0007669"/>
    <property type="project" value="UniProtKB-UniRule"/>
</dbReference>